<evidence type="ECO:0008006" key="4">
    <source>
        <dbReference type="Google" id="ProtNLM"/>
    </source>
</evidence>
<feature type="transmembrane region" description="Helical" evidence="1">
    <location>
        <begin position="7"/>
        <end position="26"/>
    </location>
</feature>
<keyword evidence="1" id="KW-0812">Transmembrane</keyword>
<organism evidence="2 3">
    <name type="scientific">Janthinobacterium fluminis</name>
    <dbReference type="NCBI Taxonomy" id="2987524"/>
    <lineage>
        <taxon>Bacteria</taxon>
        <taxon>Pseudomonadati</taxon>
        <taxon>Pseudomonadota</taxon>
        <taxon>Betaproteobacteria</taxon>
        <taxon>Burkholderiales</taxon>
        <taxon>Oxalobacteraceae</taxon>
        <taxon>Janthinobacterium</taxon>
    </lineage>
</organism>
<sequence>MQTSRRAFLKVGVVGAVALAGGGALYRLLRGPALPGRFVLDGAAAAALAAIAPVMLGQAVPGEAAARAAAVAAVCEQVQQAILGLPLATQKEVGDLFGLLALAPARRFVAGVSSGWDEASPDQVGAFLQSWRTHRFAMLQTAYHALHDLIVGCWYADPRNWQAIGYPGPLKELG</sequence>
<keyword evidence="1" id="KW-1133">Transmembrane helix</keyword>
<evidence type="ECO:0000313" key="3">
    <source>
        <dbReference type="Proteomes" id="UP001221208"/>
    </source>
</evidence>
<keyword evidence="1" id="KW-0472">Membrane</keyword>
<gene>
    <name evidence="2" type="ORF">OIK44_21175</name>
</gene>
<dbReference type="RefSeq" id="WP_273673695.1">
    <property type="nucleotide sequence ID" value="NZ_JAQQXR010000010.1"/>
</dbReference>
<dbReference type="Proteomes" id="UP001221208">
    <property type="component" value="Unassembled WGS sequence"/>
</dbReference>
<proteinExistence type="predicted"/>
<dbReference type="InterPro" id="IPR006311">
    <property type="entry name" value="TAT_signal"/>
</dbReference>
<name>A0ABT5K7R7_9BURK</name>
<evidence type="ECO:0000256" key="1">
    <source>
        <dbReference type="SAM" id="Phobius"/>
    </source>
</evidence>
<keyword evidence="3" id="KW-1185">Reference proteome</keyword>
<reference evidence="2 3" key="1">
    <citation type="submission" date="2022-10" db="EMBL/GenBank/DDBJ databases">
        <title>Janthinobacterium sp. hw3 Genome sequencing.</title>
        <authorList>
            <person name="Park S."/>
        </authorList>
    </citation>
    <scope>NUCLEOTIDE SEQUENCE [LARGE SCALE GENOMIC DNA]</scope>
    <source>
        <strain evidence="3">hw3</strain>
    </source>
</reference>
<comment type="caution">
    <text evidence="2">The sequence shown here is derived from an EMBL/GenBank/DDBJ whole genome shotgun (WGS) entry which is preliminary data.</text>
</comment>
<accession>A0ABT5K7R7</accession>
<protein>
    <recommendedName>
        <fullName evidence="4">Twin-arginine translocation signal domain-containing protein</fullName>
    </recommendedName>
</protein>
<evidence type="ECO:0000313" key="2">
    <source>
        <dbReference type="EMBL" id="MDC8760106.1"/>
    </source>
</evidence>
<dbReference type="EMBL" id="JAQQXR010000010">
    <property type="protein sequence ID" value="MDC8760106.1"/>
    <property type="molecule type" value="Genomic_DNA"/>
</dbReference>
<dbReference type="PROSITE" id="PS51318">
    <property type="entry name" value="TAT"/>
    <property type="match status" value="1"/>
</dbReference>